<feature type="transmembrane region" description="Helical" evidence="2">
    <location>
        <begin position="50"/>
        <end position="70"/>
    </location>
</feature>
<protein>
    <submittedName>
        <fullName evidence="3">Uncharacterized protein</fullName>
    </submittedName>
</protein>
<evidence type="ECO:0000256" key="2">
    <source>
        <dbReference type="SAM" id="Phobius"/>
    </source>
</evidence>
<dbReference type="Proteomes" id="UP000604117">
    <property type="component" value="Unassembled WGS sequence"/>
</dbReference>
<keyword evidence="2" id="KW-0812">Transmembrane</keyword>
<keyword evidence="2" id="KW-1133">Transmembrane helix</keyword>
<dbReference type="RefSeq" id="WP_203719164.1">
    <property type="nucleotide sequence ID" value="NZ_BONE01000134.1"/>
</dbReference>
<proteinExistence type="predicted"/>
<organism evidence="3 4">
    <name type="scientific">Asanoa siamensis</name>
    <dbReference type="NCBI Taxonomy" id="926357"/>
    <lineage>
        <taxon>Bacteria</taxon>
        <taxon>Bacillati</taxon>
        <taxon>Actinomycetota</taxon>
        <taxon>Actinomycetes</taxon>
        <taxon>Micromonosporales</taxon>
        <taxon>Micromonosporaceae</taxon>
        <taxon>Asanoa</taxon>
    </lineage>
</organism>
<feature type="region of interest" description="Disordered" evidence="1">
    <location>
        <begin position="1"/>
        <end position="45"/>
    </location>
</feature>
<keyword evidence="2" id="KW-0472">Membrane</keyword>
<feature type="compositionally biased region" description="Polar residues" evidence="1">
    <location>
        <begin position="1"/>
        <end position="13"/>
    </location>
</feature>
<evidence type="ECO:0000313" key="3">
    <source>
        <dbReference type="EMBL" id="GIF78335.1"/>
    </source>
</evidence>
<sequence length="230" mass="23466">MSNDPFKGQNSPAAEQDEPIDVTPPVWAASPDDPDEPEGPRPPLSRRRRIALVSVAAVGLAGLAAVGIWGGRIMSQQDTTLATPSSVAGLQLNNSADAASTAEDLKAAFAAGIDLKSSVGAVYTDPAATERSVLFFGGTALLWSPSKDLDTLFGLVGDESGAVEGVHEVAAGSLGGVMKCGNTAVDGGGNMAVCGWADHGATGMALFPSRSVDEAAGLMREMRDAVQTRD</sequence>
<name>A0ABQ4D469_9ACTN</name>
<accession>A0ABQ4D469</accession>
<comment type="caution">
    <text evidence="3">The sequence shown here is derived from an EMBL/GenBank/DDBJ whole genome shotgun (WGS) entry which is preliminary data.</text>
</comment>
<evidence type="ECO:0000313" key="4">
    <source>
        <dbReference type="Proteomes" id="UP000604117"/>
    </source>
</evidence>
<reference evidence="3 4" key="1">
    <citation type="submission" date="2021-01" db="EMBL/GenBank/DDBJ databases">
        <title>Whole genome shotgun sequence of Asanoa siamensis NBRC 107932.</title>
        <authorList>
            <person name="Komaki H."/>
            <person name="Tamura T."/>
        </authorList>
    </citation>
    <scope>NUCLEOTIDE SEQUENCE [LARGE SCALE GENOMIC DNA]</scope>
    <source>
        <strain evidence="3 4">NBRC 107932</strain>
    </source>
</reference>
<keyword evidence="4" id="KW-1185">Reference proteome</keyword>
<gene>
    <name evidence="3" type="ORF">Asi02nite_78530</name>
</gene>
<dbReference type="EMBL" id="BONE01000134">
    <property type="protein sequence ID" value="GIF78335.1"/>
    <property type="molecule type" value="Genomic_DNA"/>
</dbReference>
<evidence type="ECO:0000256" key="1">
    <source>
        <dbReference type="SAM" id="MobiDB-lite"/>
    </source>
</evidence>